<reference evidence="1" key="1">
    <citation type="submission" date="2023-05" db="EMBL/GenBank/DDBJ databases">
        <authorList>
            <consortium name="ELIXIR-Norway"/>
        </authorList>
    </citation>
    <scope>NUCLEOTIDE SEQUENCE</scope>
</reference>
<proteinExistence type="predicted"/>
<gene>
    <name evidence="1" type="ORF">MRATA1EN22A_LOCUS12270</name>
</gene>
<evidence type="ECO:0000313" key="1">
    <source>
        <dbReference type="EMBL" id="CAN0115499.1"/>
    </source>
</evidence>
<name>A0AC59YZT8_RANTA</name>
<reference evidence="1" key="2">
    <citation type="submission" date="2025-03" db="EMBL/GenBank/DDBJ databases">
        <authorList>
            <consortium name="ELIXIR-Norway"/>
            <consortium name="Elixir Norway"/>
        </authorList>
    </citation>
    <scope>NUCLEOTIDE SEQUENCE</scope>
</reference>
<evidence type="ECO:0000313" key="2">
    <source>
        <dbReference type="Proteomes" id="UP001162501"/>
    </source>
</evidence>
<dbReference type="EMBL" id="OX596105">
    <property type="protein sequence ID" value="CAN0115499.1"/>
    <property type="molecule type" value="Genomic_DNA"/>
</dbReference>
<protein>
    <submittedName>
        <fullName evidence="1">Uncharacterized protein</fullName>
    </submittedName>
</protein>
<dbReference type="Proteomes" id="UP001162501">
    <property type="component" value="Chromosome 21"/>
</dbReference>
<sequence length="115" mass="12502">MSKTCLSARASAKAELRPSPASAHARRNREEKRAVYPQGYTHPRGKGGAYKLEMAPPLGNDKVTTVPSIDTLRRPTANPLRSPRSWKVCGERSDLQRHSSFCRAAGARSKSGAEG</sequence>
<accession>A0AC59YZT8</accession>
<organism evidence="1 2">
    <name type="scientific">Rangifer tarandus platyrhynchus</name>
    <name type="common">Svalbard reindeer</name>
    <dbReference type="NCBI Taxonomy" id="3082113"/>
    <lineage>
        <taxon>Eukaryota</taxon>
        <taxon>Metazoa</taxon>
        <taxon>Chordata</taxon>
        <taxon>Craniata</taxon>
        <taxon>Vertebrata</taxon>
        <taxon>Euteleostomi</taxon>
        <taxon>Mammalia</taxon>
        <taxon>Eutheria</taxon>
        <taxon>Laurasiatheria</taxon>
        <taxon>Artiodactyla</taxon>
        <taxon>Ruminantia</taxon>
        <taxon>Pecora</taxon>
        <taxon>Cervidae</taxon>
        <taxon>Odocoileinae</taxon>
        <taxon>Rangifer</taxon>
    </lineage>
</organism>